<dbReference type="PROSITE" id="PS50110">
    <property type="entry name" value="RESPONSE_REGULATORY"/>
    <property type="match status" value="1"/>
</dbReference>
<evidence type="ECO:0000256" key="6">
    <source>
        <dbReference type="ARBA" id="ARBA00022777"/>
    </source>
</evidence>
<keyword evidence="6 17" id="KW-0418">Kinase</keyword>
<dbReference type="PROSITE" id="PS50109">
    <property type="entry name" value="HIS_KIN"/>
    <property type="match status" value="1"/>
</dbReference>
<keyword evidence="4 17" id="KW-0808">Transferase</keyword>
<dbReference type="SMART" id="SM00388">
    <property type="entry name" value="HisKA"/>
    <property type="match status" value="1"/>
</dbReference>
<dbReference type="CDD" id="cd16922">
    <property type="entry name" value="HATPase_EvgS-ArcB-TorS-like"/>
    <property type="match status" value="1"/>
</dbReference>
<comment type="catalytic activity">
    <reaction evidence="1">
        <text>ATP + protein L-histidine = ADP + protein N-phospho-L-histidine.</text>
        <dbReference type="EC" id="2.7.13.3"/>
    </reaction>
</comment>
<dbReference type="InterPro" id="IPR005467">
    <property type="entry name" value="His_kinase_dom"/>
</dbReference>
<dbReference type="Gene3D" id="3.30.565.10">
    <property type="entry name" value="Histidine kinase-like ATPase, C-terminal domain"/>
    <property type="match status" value="1"/>
</dbReference>
<dbReference type="PROSITE" id="PS50112">
    <property type="entry name" value="PAS"/>
    <property type="match status" value="1"/>
</dbReference>
<keyword evidence="5" id="KW-0547">Nucleotide-binding</keyword>
<organism evidence="17 18">
    <name type="scientific">Candidatus Competibacter denitrificans Run_A_D11</name>
    <dbReference type="NCBI Taxonomy" id="1400863"/>
    <lineage>
        <taxon>Bacteria</taxon>
        <taxon>Pseudomonadati</taxon>
        <taxon>Pseudomonadota</taxon>
        <taxon>Gammaproteobacteria</taxon>
        <taxon>Candidatus Competibacteraceae</taxon>
        <taxon>Candidatus Competibacter</taxon>
    </lineage>
</organism>
<reference evidence="17" key="1">
    <citation type="submission" date="2013-07" db="EMBL/GenBank/DDBJ databases">
        <authorList>
            <person name="McIlroy S."/>
        </authorList>
    </citation>
    <scope>NUCLEOTIDE SEQUENCE [LARGE SCALE GENOMIC DNA]</scope>
    <source>
        <strain evidence="17">Run_A_D11</strain>
    </source>
</reference>
<keyword evidence="3 11" id="KW-0597">Phosphoprotein</keyword>
<name>W6M5J4_9GAMM</name>
<dbReference type="OrthoDB" id="9810730at2"/>
<dbReference type="InterPro" id="IPR001789">
    <property type="entry name" value="Sig_transdc_resp-reg_receiver"/>
</dbReference>
<dbReference type="SUPFAM" id="SSF52172">
    <property type="entry name" value="CheY-like"/>
    <property type="match status" value="1"/>
</dbReference>
<dbReference type="SUPFAM" id="SSF47384">
    <property type="entry name" value="Homodimeric domain of signal transducing histidine kinase"/>
    <property type="match status" value="1"/>
</dbReference>
<dbReference type="STRING" id="1400863.BN873_100052"/>
<dbReference type="PANTHER" id="PTHR45339:SF1">
    <property type="entry name" value="HYBRID SIGNAL TRANSDUCTION HISTIDINE KINASE J"/>
    <property type="match status" value="1"/>
</dbReference>
<dbReference type="PROSITE" id="PS50113">
    <property type="entry name" value="PAC"/>
    <property type="match status" value="1"/>
</dbReference>
<dbReference type="Gene3D" id="3.40.50.2300">
    <property type="match status" value="1"/>
</dbReference>
<dbReference type="Pfam" id="PF02518">
    <property type="entry name" value="HATPase_c"/>
    <property type="match status" value="1"/>
</dbReference>
<comment type="subunit">
    <text evidence="9">At low DSF concentrations, interacts with RpfF.</text>
</comment>
<evidence type="ECO:0000313" key="18">
    <source>
        <dbReference type="Proteomes" id="UP000035760"/>
    </source>
</evidence>
<evidence type="ECO:0000256" key="10">
    <source>
        <dbReference type="ARBA" id="ARBA00068150"/>
    </source>
</evidence>
<feature type="modified residue" description="4-aspartylphosphate" evidence="11">
    <location>
        <position position="612"/>
    </location>
</feature>
<dbReference type="InterPro" id="IPR000014">
    <property type="entry name" value="PAS"/>
</dbReference>
<dbReference type="Pfam" id="PF13426">
    <property type="entry name" value="PAS_9"/>
    <property type="match status" value="1"/>
</dbReference>
<dbReference type="RefSeq" id="WP_048670177.1">
    <property type="nucleotide sequence ID" value="NZ_CBTJ020000002.1"/>
</dbReference>
<dbReference type="SMART" id="SM00091">
    <property type="entry name" value="PAS"/>
    <property type="match status" value="1"/>
</dbReference>
<dbReference type="Gene3D" id="1.10.287.130">
    <property type="match status" value="1"/>
</dbReference>
<evidence type="ECO:0000256" key="5">
    <source>
        <dbReference type="ARBA" id="ARBA00022741"/>
    </source>
</evidence>
<dbReference type="InterPro" id="IPR011006">
    <property type="entry name" value="CheY-like_superfamily"/>
</dbReference>
<dbReference type="InterPro" id="IPR036890">
    <property type="entry name" value="HATPase_C_sf"/>
</dbReference>
<accession>W6M5J4</accession>
<keyword evidence="12" id="KW-0812">Transmembrane</keyword>
<dbReference type="NCBIfam" id="TIGR00229">
    <property type="entry name" value="sensory_box"/>
    <property type="match status" value="1"/>
</dbReference>
<keyword evidence="7" id="KW-0067">ATP-binding</keyword>
<dbReference type="SUPFAM" id="SSF55874">
    <property type="entry name" value="ATPase domain of HSP90 chaperone/DNA topoisomerase II/histidine kinase"/>
    <property type="match status" value="1"/>
</dbReference>
<evidence type="ECO:0000256" key="4">
    <source>
        <dbReference type="ARBA" id="ARBA00022679"/>
    </source>
</evidence>
<evidence type="ECO:0000256" key="7">
    <source>
        <dbReference type="ARBA" id="ARBA00022840"/>
    </source>
</evidence>
<protein>
    <recommendedName>
        <fullName evidence="10">Sensory/regulatory protein RpfC</fullName>
        <ecNumber evidence="2">2.7.13.3</ecNumber>
    </recommendedName>
</protein>
<evidence type="ECO:0000259" key="15">
    <source>
        <dbReference type="PROSITE" id="PS50112"/>
    </source>
</evidence>
<feature type="domain" description="Histidine kinase" evidence="13">
    <location>
        <begin position="314"/>
        <end position="542"/>
    </location>
</feature>
<evidence type="ECO:0000256" key="8">
    <source>
        <dbReference type="ARBA" id="ARBA00023012"/>
    </source>
</evidence>
<evidence type="ECO:0000256" key="3">
    <source>
        <dbReference type="ARBA" id="ARBA00022553"/>
    </source>
</evidence>
<evidence type="ECO:0000259" key="16">
    <source>
        <dbReference type="PROSITE" id="PS50113"/>
    </source>
</evidence>
<evidence type="ECO:0000256" key="2">
    <source>
        <dbReference type="ARBA" id="ARBA00012438"/>
    </source>
</evidence>
<dbReference type="Pfam" id="PF00512">
    <property type="entry name" value="HisKA"/>
    <property type="match status" value="1"/>
</dbReference>
<gene>
    <name evidence="17" type="ORF">BN873_100052</name>
</gene>
<comment type="caution">
    <text evidence="17">The sequence shown here is derived from an EMBL/GenBank/DDBJ whole genome shotgun (WGS) entry which is preliminary data.</text>
</comment>
<dbReference type="EC" id="2.7.13.3" evidence="2"/>
<dbReference type="FunFam" id="3.30.565.10:FF:000010">
    <property type="entry name" value="Sensor histidine kinase RcsC"/>
    <property type="match status" value="1"/>
</dbReference>
<keyword evidence="18" id="KW-1185">Reference proteome</keyword>
<feature type="transmembrane region" description="Helical" evidence="12">
    <location>
        <begin position="132"/>
        <end position="154"/>
    </location>
</feature>
<dbReference type="InterPro" id="IPR035965">
    <property type="entry name" value="PAS-like_dom_sf"/>
</dbReference>
<dbReference type="Proteomes" id="UP000035760">
    <property type="component" value="Unassembled WGS sequence"/>
</dbReference>
<dbReference type="PRINTS" id="PR00344">
    <property type="entry name" value="BCTRLSENSOR"/>
</dbReference>
<evidence type="ECO:0000256" key="11">
    <source>
        <dbReference type="PROSITE-ProRule" id="PRU00169"/>
    </source>
</evidence>
<keyword evidence="12" id="KW-1133">Transmembrane helix</keyword>
<evidence type="ECO:0000256" key="9">
    <source>
        <dbReference type="ARBA" id="ARBA00064003"/>
    </source>
</evidence>
<keyword evidence="8" id="KW-0902">Two-component regulatory system</keyword>
<feature type="domain" description="PAC" evidence="16">
    <location>
        <begin position="246"/>
        <end position="296"/>
    </location>
</feature>
<dbReference type="InterPro" id="IPR004358">
    <property type="entry name" value="Sig_transdc_His_kin-like_C"/>
</dbReference>
<dbReference type="GO" id="GO:0000155">
    <property type="term" value="F:phosphorelay sensor kinase activity"/>
    <property type="evidence" value="ECO:0007669"/>
    <property type="project" value="InterPro"/>
</dbReference>
<dbReference type="InterPro" id="IPR003661">
    <property type="entry name" value="HisK_dim/P_dom"/>
</dbReference>
<dbReference type="EMBL" id="CBTJ020000002">
    <property type="protein sequence ID" value="CDI01040.1"/>
    <property type="molecule type" value="Genomic_DNA"/>
</dbReference>
<dbReference type="CDD" id="cd00082">
    <property type="entry name" value="HisKA"/>
    <property type="match status" value="1"/>
</dbReference>
<evidence type="ECO:0000259" key="14">
    <source>
        <dbReference type="PROSITE" id="PS50110"/>
    </source>
</evidence>
<feature type="domain" description="PAS" evidence="15">
    <location>
        <begin position="172"/>
        <end position="242"/>
    </location>
</feature>
<dbReference type="SMART" id="SM00448">
    <property type="entry name" value="REC"/>
    <property type="match status" value="1"/>
</dbReference>
<dbReference type="Gene3D" id="3.30.450.20">
    <property type="entry name" value="PAS domain"/>
    <property type="match status" value="1"/>
</dbReference>
<dbReference type="SMART" id="SM00387">
    <property type="entry name" value="HATPase_c"/>
    <property type="match status" value="1"/>
</dbReference>
<dbReference type="AlphaFoldDB" id="W6M5J4"/>
<proteinExistence type="predicted"/>
<evidence type="ECO:0000256" key="1">
    <source>
        <dbReference type="ARBA" id="ARBA00000085"/>
    </source>
</evidence>
<dbReference type="CDD" id="cd00130">
    <property type="entry name" value="PAS"/>
    <property type="match status" value="1"/>
</dbReference>
<dbReference type="FunFam" id="1.10.287.130:FF:000002">
    <property type="entry name" value="Two-component osmosensing histidine kinase"/>
    <property type="match status" value="1"/>
</dbReference>
<feature type="domain" description="Response regulatory" evidence="14">
    <location>
        <begin position="563"/>
        <end position="685"/>
    </location>
</feature>
<keyword evidence="12" id="KW-0472">Membrane</keyword>
<dbReference type="CDD" id="cd17546">
    <property type="entry name" value="REC_hyHK_CKI1_RcsC-like"/>
    <property type="match status" value="1"/>
</dbReference>
<evidence type="ECO:0000256" key="12">
    <source>
        <dbReference type="SAM" id="Phobius"/>
    </source>
</evidence>
<feature type="transmembrane region" description="Helical" evidence="12">
    <location>
        <begin position="12"/>
        <end position="33"/>
    </location>
</feature>
<dbReference type="GO" id="GO:0005524">
    <property type="term" value="F:ATP binding"/>
    <property type="evidence" value="ECO:0007669"/>
    <property type="project" value="UniProtKB-KW"/>
</dbReference>
<sequence>MNIQLRIERLFTWLAGGLATVVVLCPPAAYFFWSYQQLSGALENEVAVTATAITDFINLNPALWRLQPERLEEVLHKRVKQDYTAVLVDEAGQRMAQVAPDLRQPLVTRRHPVYELAVKAGALDMAVSLQGLLVETALVGLSGLVLGLIVFFSLRTLPIRTLRLLTQALMNSENAYRQLVELSPDGIYIHQDEKIVYINAAGVRLFGGHAPADLLGTSCWDRLHPDSYTLVRQRLQEIQVTKMAVALVEETYVRLDGSVFPVDVAAAPFIYQGKPALQVVFHDLTERKRVEGALAHARDAAEAANFAKSRFLANMSHEIRTPMNGVLGMAQLLTRQANLTEQQRHYLEMLQDSGKTLLRIIDEILDFSKIEAGKLVLAEVEFDLRQQVGDALRMLVPQAQRKGLVLFWQIAADVPGRFCGDPDRLRQILCNLVDNAVKFTRHGEVQVRVSLAESDKVISRRGDGVWLYFRVRDSGIGIPDTAHAYLFQPFMQADDSTTRSYGGTGLGLVIAKQIVELMGGEIGYEPAPGGGTIFWFTVRLAPTAKASSPAAVQLGKLETLAGHVLLVEDNAINALVAQAMLQSFGLEVSMAANGKEALEFWENGRFDAVLMDCQMPEMDGFEATRQIREREAAPSQNTISPTPIIALTANAFPEDRARCLAVGMDDFVAKPFSRDDLYQILRSWLVKTRHVSGSQ</sequence>
<dbReference type="InterPro" id="IPR000700">
    <property type="entry name" value="PAS-assoc_C"/>
</dbReference>
<evidence type="ECO:0000259" key="13">
    <source>
        <dbReference type="PROSITE" id="PS50109"/>
    </source>
</evidence>
<reference evidence="17" key="2">
    <citation type="submission" date="2014-03" db="EMBL/GenBank/DDBJ databases">
        <title>Candidatus Competibacter-lineage genomes retrieved from metagenomes reveal functional metabolic diversity.</title>
        <authorList>
            <person name="McIlroy S.J."/>
            <person name="Albertsen M."/>
            <person name="Andresen E.K."/>
            <person name="Saunders A.M."/>
            <person name="Kristiansen R."/>
            <person name="Stokholm-Bjerregaard M."/>
            <person name="Nielsen K.L."/>
            <person name="Nielsen P.H."/>
        </authorList>
    </citation>
    <scope>NUCLEOTIDE SEQUENCE</scope>
    <source>
        <strain evidence="17">Run_A_D11</strain>
    </source>
</reference>
<dbReference type="InterPro" id="IPR003594">
    <property type="entry name" value="HATPase_dom"/>
</dbReference>
<dbReference type="InterPro" id="IPR036097">
    <property type="entry name" value="HisK_dim/P_sf"/>
</dbReference>
<evidence type="ECO:0000313" key="17">
    <source>
        <dbReference type="EMBL" id="CDI01040.1"/>
    </source>
</evidence>
<dbReference type="SUPFAM" id="SSF55785">
    <property type="entry name" value="PYP-like sensor domain (PAS domain)"/>
    <property type="match status" value="1"/>
</dbReference>
<dbReference type="PANTHER" id="PTHR45339">
    <property type="entry name" value="HYBRID SIGNAL TRANSDUCTION HISTIDINE KINASE J"/>
    <property type="match status" value="1"/>
</dbReference>
<dbReference type="Pfam" id="PF00072">
    <property type="entry name" value="Response_reg"/>
    <property type="match status" value="1"/>
</dbReference>